<dbReference type="SMART" id="SM01060">
    <property type="entry name" value="Catalase"/>
    <property type="match status" value="1"/>
</dbReference>
<evidence type="ECO:0000256" key="5">
    <source>
        <dbReference type="ARBA" id="ARBA00022617"/>
    </source>
</evidence>
<evidence type="ECO:0000256" key="2">
    <source>
        <dbReference type="ARBA" id="ARBA00005329"/>
    </source>
</evidence>
<comment type="catalytic activity">
    <reaction evidence="10 13">
        <text>2 H2O2 = O2 + 2 H2O</text>
        <dbReference type="Rhea" id="RHEA:20309"/>
        <dbReference type="ChEBI" id="CHEBI:15377"/>
        <dbReference type="ChEBI" id="CHEBI:15379"/>
        <dbReference type="ChEBI" id="CHEBI:16240"/>
        <dbReference type="EC" id="1.11.1.6"/>
    </reaction>
</comment>
<comment type="function">
    <text evidence="10">Occurs in almost all aerobically respiring organisms and serves to protect cells from the toxic effects of hydrogen peroxide.</text>
</comment>
<name>W6QEI0_PENRF</name>
<feature type="active site" evidence="11">
    <location>
        <position position="175"/>
    </location>
</feature>
<dbReference type="InterPro" id="IPR011614">
    <property type="entry name" value="Catalase_core"/>
</dbReference>
<evidence type="ECO:0000256" key="3">
    <source>
        <dbReference type="ARBA" id="ARBA00012314"/>
    </source>
</evidence>
<dbReference type="GO" id="GO:0005829">
    <property type="term" value="C:cytosol"/>
    <property type="evidence" value="ECO:0007669"/>
    <property type="project" value="TreeGrafter"/>
</dbReference>
<feature type="binding site" description="axial binding residue" evidence="12">
    <location>
        <position position="389"/>
    </location>
    <ligand>
        <name>heme</name>
        <dbReference type="ChEBI" id="CHEBI:30413"/>
    </ligand>
    <ligandPart>
        <name>Fe</name>
        <dbReference type="ChEBI" id="CHEBI:18248"/>
    </ligandPart>
</feature>
<evidence type="ECO:0000259" key="16">
    <source>
        <dbReference type="SMART" id="SM01060"/>
    </source>
</evidence>
<feature type="active site" evidence="11">
    <location>
        <position position="102"/>
    </location>
</feature>
<dbReference type="GO" id="GO:0046872">
    <property type="term" value="F:metal ion binding"/>
    <property type="evidence" value="ECO:0007669"/>
    <property type="project" value="UniProtKB-KW"/>
</dbReference>
<sequence>MRVLALVTGLVGIANAACPYMTGEAGPLERRGDGDASSTEEFLSQFYLKDQDVFLTSDVGGPIEDQNSLSAGERGATLLEDFIFRQKIQRFDHERVPERAVHARGAGAHGTFTSYGDWSNLTAASFLSAKGKQTPMFTRFSTVAGSRGSADTARDVHGFATRFYTDEGNFDIVGNNIPVFFIQDAILFPDLIHAVKPRGDSEIPQAATAHDSAWDFFSQQPSALHTLLWAMAGHGIPRSFRHVDGFGVHTFRLVTDDGKTKLVKFHWKGLQGKASFVWEEAQQTAGKNADFMRQDLFEAIEAGRFPEWELGVQIMEEDDQLRFGFDLLDPTKIVPEELVPVTKLGKMQLNRNPLNYFAETEQVMFQPGHIVRGVDFTEDPLLQGRIFSYLDTQLNRHGGPNFEQLPINRPRVPIHNNNRDGAGQMFIPLNPNAYSPNTENNGSPKQANQTVGNGFFTAPDRTSSGKLQRTVSSTFEDVWSQPRLFWNSLVPAEKQFIVDAIRFETSNVKSSVVRNNVIIQLNRISNDLATRVAKAIGIDAPKPDPTFYHDNTTAHIGAFGQKLAKLDGLKVGLLASVDKPASIAQGAKLQSALSAVGVDVVVVAERFADGVNQTYSASDAVQFDAVVVADGAEGLFASKSITSVPNKASGASSLYPAGRPLDILLDAFRFGKTVGALGKGSAALRSALISTDRDGVYTASNAGSAFVKDIKEGLRTFKFLDRFALDE</sequence>
<keyword evidence="18" id="KW-1185">Reference proteome</keyword>
<accession>W6QEI0</accession>
<feature type="domain" description="Catalase core" evidence="16">
    <location>
        <begin position="56"/>
        <end position="443"/>
    </location>
</feature>
<dbReference type="InterPro" id="IPR043156">
    <property type="entry name" value="Catalase_clade2_helical"/>
</dbReference>
<dbReference type="Gene3D" id="2.40.180.10">
    <property type="entry name" value="Catalase core domain"/>
    <property type="match status" value="1"/>
</dbReference>
<dbReference type="FunFam" id="1.20.1370.20:FF:000001">
    <property type="entry name" value="Catalase HPII"/>
    <property type="match status" value="1"/>
</dbReference>
<evidence type="ECO:0000256" key="6">
    <source>
        <dbReference type="ARBA" id="ARBA00022723"/>
    </source>
</evidence>
<evidence type="ECO:0000313" key="17">
    <source>
        <dbReference type="EMBL" id="CDM34870.1"/>
    </source>
</evidence>
<dbReference type="Gene3D" id="1.20.1370.20">
    <property type="match status" value="1"/>
</dbReference>
<proteinExistence type="inferred from homology"/>
<reference evidence="17" key="1">
    <citation type="journal article" date="2014" name="Nat. Commun.">
        <title>Multiple recent horizontal transfers of a large genomic region in cheese making fungi.</title>
        <authorList>
            <person name="Cheeseman K."/>
            <person name="Ropars J."/>
            <person name="Renault P."/>
            <person name="Dupont J."/>
            <person name="Gouzy J."/>
            <person name="Branca A."/>
            <person name="Abraham A.L."/>
            <person name="Ceppi M."/>
            <person name="Conseiller E."/>
            <person name="Debuchy R."/>
            <person name="Malagnac F."/>
            <person name="Goarin A."/>
            <person name="Silar P."/>
            <person name="Lacoste S."/>
            <person name="Sallet E."/>
            <person name="Bensimon A."/>
            <person name="Giraud T."/>
            <person name="Brygoo Y."/>
        </authorList>
    </citation>
    <scope>NUCLEOTIDE SEQUENCE [LARGE SCALE GENOMIC DNA]</scope>
    <source>
        <strain evidence="17">FM164</strain>
    </source>
</reference>
<dbReference type="FunFam" id="3.40.50.880:FF:000043">
    <property type="entry name" value="Catalase"/>
    <property type="match status" value="1"/>
</dbReference>
<dbReference type="Pfam" id="PF00199">
    <property type="entry name" value="Catalase"/>
    <property type="match status" value="1"/>
</dbReference>
<evidence type="ECO:0000313" key="18">
    <source>
        <dbReference type="Proteomes" id="UP000030686"/>
    </source>
</evidence>
<evidence type="ECO:0000256" key="8">
    <source>
        <dbReference type="ARBA" id="ARBA00023004"/>
    </source>
</evidence>
<dbReference type="GO" id="GO:0070301">
    <property type="term" value="P:cellular response to hydrogen peroxide"/>
    <property type="evidence" value="ECO:0007669"/>
    <property type="project" value="UniProtKB-ARBA"/>
</dbReference>
<evidence type="ECO:0000256" key="10">
    <source>
        <dbReference type="PIRNR" id="PIRNR038927"/>
    </source>
</evidence>
<dbReference type="CDD" id="cd03132">
    <property type="entry name" value="GATase1_catalase"/>
    <property type="match status" value="1"/>
</dbReference>
<feature type="chain" id="PRO_5004879778" description="Catalase" evidence="15">
    <location>
        <begin position="17"/>
        <end position="727"/>
    </location>
</feature>
<dbReference type="InterPro" id="IPR024712">
    <property type="entry name" value="Catalase_clade2"/>
</dbReference>
<evidence type="ECO:0000256" key="1">
    <source>
        <dbReference type="ARBA" id="ARBA00001971"/>
    </source>
</evidence>
<evidence type="ECO:0000256" key="13">
    <source>
        <dbReference type="RuleBase" id="RU000498"/>
    </source>
</evidence>
<dbReference type="PIRSF" id="PIRSF038927">
    <property type="entry name" value="Catalase_clade2"/>
    <property type="match status" value="1"/>
</dbReference>
<dbReference type="PROSITE" id="PS00438">
    <property type="entry name" value="CATALASE_2"/>
    <property type="match status" value="1"/>
</dbReference>
<keyword evidence="8 10" id="KW-0408">Iron</keyword>
<evidence type="ECO:0000256" key="12">
    <source>
        <dbReference type="PIRSR" id="PIRSR038927-2"/>
    </source>
</evidence>
<keyword evidence="4 10" id="KW-0575">Peroxidase</keyword>
<protein>
    <recommendedName>
        <fullName evidence="3 10">Catalase</fullName>
        <ecNumber evidence="3 10">1.11.1.6</ecNumber>
    </recommendedName>
</protein>
<organism evidence="17 18">
    <name type="scientific">Penicillium roqueforti (strain FM164)</name>
    <dbReference type="NCBI Taxonomy" id="1365484"/>
    <lineage>
        <taxon>Eukaryota</taxon>
        <taxon>Fungi</taxon>
        <taxon>Dikarya</taxon>
        <taxon>Ascomycota</taxon>
        <taxon>Pezizomycotina</taxon>
        <taxon>Eurotiomycetes</taxon>
        <taxon>Eurotiomycetidae</taxon>
        <taxon>Eurotiales</taxon>
        <taxon>Aspergillaceae</taxon>
        <taxon>Penicillium</taxon>
    </lineage>
</organism>
<keyword evidence="7 10" id="KW-0560">Oxidoreductase</keyword>
<dbReference type="PANTHER" id="PTHR42821:SF3">
    <property type="entry name" value="CATALASE B"/>
    <property type="match status" value="1"/>
</dbReference>
<dbReference type="GO" id="GO:0042744">
    <property type="term" value="P:hydrogen peroxide catabolic process"/>
    <property type="evidence" value="ECO:0007669"/>
    <property type="project" value="UniProtKB-UniRule"/>
</dbReference>
<dbReference type="EMBL" id="HG792017">
    <property type="protein sequence ID" value="CDM34870.1"/>
    <property type="molecule type" value="Genomic_DNA"/>
</dbReference>
<feature type="signal peptide" evidence="15">
    <location>
        <begin position="1"/>
        <end position="16"/>
    </location>
</feature>
<dbReference type="InterPro" id="IPR020835">
    <property type="entry name" value="Catalase_sf"/>
</dbReference>
<evidence type="ECO:0000256" key="11">
    <source>
        <dbReference type="PIRSR" id="PIRSR038927-1"/>
    </source>
</evidence>
<evidence type="ECO:0000256" key="15">
    <source>
        <dbReference type="SAM" id="SignalP"/>
    </source>
</evidence>
<dbReference type="Proteomes" id="UP000030686">
    <property type="component" value="Unassembled WGS sequence"/>
</dbReference>
<dbReference type="InterPro" id="IPR024708">
    <property type="entry name" value="Catalase_AS"/>
</dbReference>
<dbReference type="OrthoDB" id="6880011at2759"/>
<keyword evidence="9 10" id="KW-0376">Hydrogen peroxide</keyword>
<dbReference type="EC" id="1.11.1.6" evidence="3 10"/>
<dbReference type="InterPro" id="IPR002226">
    <property type="entry name" value="Catalase_haem_BS"/>
</dbReference>
<keyword evidence="15" id="KW-0732">Signal</keyword>
<dbReference type="Gene3D" id="3.40.50.880">
    <property type="match status" value="1"/>
</dbReference>
<evidence type="ECO:0000256" key="14">
    <source>
        <dbReference type="RuleBase" id="RU004142"/>
    </source>
</evidence>
<evidence type="ECO:0000256" key="7">
    <source>
        <dbReference type="ARBA" id="ARBA00023002"/>
    </source>
</evidence>
<dbReference type="AlphaFoldDB" id="W6QEI0"/>
<dbReference type="Pfam" id="PF06628">
    <property type="entry name" value="Catalase-rel"/>
    <property type="match status" value="1"/>
</dbReference>
<dbReference type="InterPro" id="IPR018028">
    <property type="entry name" value="Catalase"/>
</dbReference>
<comment type="similarity">
    <text evidence="2 10 13">Belongs to the catalase family.</text>
</comment>
<dbReference type="PROSITE" id="PS00437">
    <property type="entry name" value="CATALASE_1"/>
    <property type="match status" value="1"/>
</dbReference>
<dbReference type="InterPro" id="IPR010582">
    <property type="entry name" value="Catalase_immune_responsive"/>
</dbReference>
<dbReference type="STRING" id="1365484.W6QEI0"/>
<comment type="cofactor">
    <cofactor evidence="1 10 12">
        <name>heme</name>
        <dbReference type="ChEBI" id="CHEBI:30413"/>
    </cofactor>
</comment>
<dbReference type="PRINTS" id="PR00067">
    <property type="entry name" value="CATALASE"/>
</dbReference>
<gene>
    <name evidence="17" type="primary">catB</name>
    <name evidence="17" type="ORF">PROQFM164_S03g001597</name>
</gene>
<dbReference type="Pfam" id="PF18011">
    <property type="entry name" value="Catalase_C"/>
    <property type="match status" value="1"/>
</dbReference>
<dbReference type="SUPFAM" id="SSF56634">
    <property type="entry name" value="Heme-dependent catalase-like"/>
    <property type="match status" value="1"/>
</dbReference>
<dbReference type="InterPro" id="IPR041399">
    <property type="entry name" value="Catalase_large_C"/>
</dbReference>
<dbReference type="FunFam" id="2.40.180.10:FF:000003">
    <property type="entry name" value="Catalase"/>
    <property type="match status" value="1"/>
</dbReference>
<dbReference type="PANTHER" id="PTHR42821">
    <property type="entry name" value="CATALASE"/>
    <property type="match status" value="1"/>
</dbReference>
<keyword evidence="6 10" id="KW-0479">Metal-binding</keyword>
<dbReference type="GO" id="GO:0020037">
    <property type="term" value="F:heme binding"/>
    <property type="evidence" value="ECO:0007669"/>
    <property type="project" value="UniProtKB-UniRule"/>
</dbReference>
<dbReference type="InterPro" id="IPR029062">
    <property type="entry name" value="Class_I_gatase-like"/>
</dbReference>
<dbReference type="GO" id="GO:0004096">
    <property type="term" value="F:catalase activity"/>
    <property type="evidence" value="ECO:0007669"/>
    <property type="project" value="UniProtKB-UniRule"/>
</dbReference>
<evidence type="ECO:0000256" key="4">
    <source>
        <dbReference type="ARBA" id="ARBA00022559"/>
    </source>
</evidence>
<comment type="function">
    <text evidence="14">Catalyzes the degradation of hydrogen peroxide (H(2)O(2)) generated by peroxisomal oxidases to water and oxygen, thereby protecting cells from the toxic effects of hydrogen peroxide.</text>
</comment>
<dbReference type="OMA" id="YGDWSNI"/>
<keyword evidence="5 10" id="KW-0349">Heme</keyword>
<evidence type="ECO:0000256" key="9">
    <source>
        <dbReference type="ARBA" id="ARBA00023324"/>
    </source>
</evidence>
<dbReference type="PROSITE" id="PS51402">
    <property type="entry name" value="CATALASE_3"/>
    <property type="match status" value="1"/>
</dbReference>